<dbReference type="Proteomes" id="UP000239415">
    <property type="component" value="Unassembled WGS sequence"/>
</dbReference>
<reference evidence="1 2" key="1">
    <citation type="submission" date="2018-03" db="EMBL/GenBank/DDBJ databases">
        <title>Genomic Encyclopedia of Archaeal and Bacterial Type Strains, Phase II (KMG-II): from individual species to whole genera.</title>
        <authorList>
            <person name="Goeker M."/>
        </authorList>
    </citation>
    <scope>NUCLEOTIDE SEQUENCE [LARGE SCALE GENOMIC DNA]</scope>
    <source>
        <strain evidence="1 2">DSM 43146</strain>
    </source>
</reference>
<keyword evidence="2" id="KW-1185">Reference proteome</keyword>
<evidence type="ECO:0000313" key="1">
    <source>
        <dbReference type="EMBL" id="PRX15996.1"/>
    </source>
</evidence>
<organism evidence="1 2">
    <name type="scientific">Actinoplanes italicus</name>
    <dbReference type="NCBI Taxonomy" id="113567"/>
    <lineage>
        <taxon>Bacteria</taxon>
        <taxon>Bacillati</taxon>
        <taxon>Actinomycetota</taxon>
        <taxon>Actinomycetes</taxon>
        <taxon>Micromonosporales</taxon>
        <taxon>Micromonosporaceae</taxon>
        <taxon>Actinoplanes</taxon>
    </lineage>
</organism>
<comment type="caution">
    <text evidence="1">The sequence shown here is derived from an EMBL/GenBank/DDBJ whole genome shotgun (WGS) entry which is preliminary data.</text>
</comment>
<sequence>MRTARPSGVVPCDRADPAFSERQAILLRRPATAADDPVRLSM</sequence>
<dbReference type="AlphaFoldDB" id="A0A2T0JZR1"/>
<protein>
    <submittedName>
        <fullName evidence="1">Uncharacterized protein</fullName>
    </submittedName>
</protein>
<accession>A0A2T0JZR1</accession>
<gene>
    <name evidence="1" type="ORF">CLV67_12143</name>
</gene>
<dbReference type="EMBL" id="PVMZ01000021">
    <property type="protein sequence ID" value="PRX15996.1"/>
    <property type="molecule type" value="Genomic_DNA"/>
</dbReference>
<evidence type="ECO:0000313" key="2">
    <source>
        <dbReference type="Proteomes" id="UP000239415"/>
    </source>
</evidence>
<proteinExistence type="predicted"/>
<name>A0A2T0JZR1_9ACTN</name>